<dbReference type="InterPro" id="IPR011051">
    <property type="entry name" value="RmlC_Cupin_sf"/>
</dbReference>
<dbReference type="EMBL" id="JAAOAN010000331">
    <property type="protein sequence ID" value="KAF5710543.1"/>
    <property type="molecule type" value="Genomic_DNA"/>
</dbReference>
<name>A0A8H5YDG9_9HYPO</name>
<keyword evidence="1" id="KW-0560">Oxidoreductase</keyword>
<dbReference type="SUPFAM" id="SSF51182">
    <property type="entry name" value="RmlC-like cupins"/>
    <property type="match status" value="1"/>
</dbReference>
<sequence length="465" mass="53098">MADPSHFTDPFWEPQDQIPVELDAQPQISPFKPANLLLSSISSSWKTTPVGIDFAVGGLGTIAAKADSPEESVTFTIRPEKRKEQPTLKLEITKTDCVLSKKEKDADKFVPYKEKLTFEPGEERNKFYDVVMFPKGKRSALLDTLTKKATYWISVDRSNARIRYGQSLVNNSMTFMEIQFEKENKNENENENEKAFWMDHLVSTEVEQDGSPISNKDIKYKPQPVTVDLPPVVIPQSEMTLDILEKMTAMTFANLPQACQKLYHNISGAKITARPEKFKDLPEAIDESCRDENKYCGDILKRKNTFGDKLETYLRITVGDNLADSPGIPYVMEIWPPNHKSPIHQHGDASAVIRVLYGKIQVSWFDKVEEGSPSQLIGNPVILEEGQVTWLGKDQYQVHQLENTSDKVCITLQCYQFDDDDKVHDEAFYWKDEEGHRRKFIPNSDSAYGLFVQKVHDEWKKSHPA</sequence>
<dbReference type="CDD" id="cd10548">
    <property type="entry name" value="cupin_CDO"/>
    <property type="match status" value="1"/>
</dbReference>
<comment type="caution">
    <text evidence="1">The sequence shown here is derived from an EMBL/GenBank/DDBJ whole genome shotgun (WGS) entry which is preliminary data.</text>
</comment>
<keyword evidence="2" id="KW-1185">Reference proteome</keyword>
<proteinExistence type="predicted"/>
<dbReference type="AlphaFoldDB" id="A0A8H5YDG9"/>
<evidence type="ECO:0000313" key="2">
    <source>
        <dbReference type="Proteomes" id="UP000544331"/>
    </source>
</evidence>
<accession>A0A8H5YDG9</accession>
<organism evidence="1 2">
    <name type="scientific">Fusarium mundagurra</name>
    <dbReference type="NCBI Taxonomy" id="1567541"/>
    <lineage>
        <taxon>Eukaryota</taxon>
        <taxon>Fungi</taxon>
        <taxon>Dikarya</taxon>
        <taxon>Ascomycota</taxon>
        <taxon>Pezizomycotina</taxon>
        <taxon>Sordariomycetes</taxon>
        <taxon>Hypocreomycetidae</taxon>
        <taxon>Hypocreales</taxon>
        <taxon>Nectriaceae</taxon>
        <taxon>Fusarium</taxon>
        <taxon>Fusarium fujikuroi species complex</taxon>
    </lineage>
</organism>
<dbReference type="Gene3D" id="2.60.120.10">
    <property type="entry name" value="Jelly Rolls"/>
    <property type="match status" value="1"/>
</dbReference>
<gene>
    <name evidence="1" type="ORF">FMUND_9468</name>
</gene>
<dbReference type="OrthoDB" id="543511at2759"/>
<dbReference type="GO" id="GO:0051213">
    <property type="term" value="F:dioxygenase activity"/>
    <property type="evidence" value="ECO:0007669"/>
    <property type="project" value="UniProtKB-KW"/>
</dbReference>
<reference evidence="1 2" key="1">
    <citation type="submission" date="2020-05" db="EMBL/GenBank/DDBJ databases">
        <title>Identification and distribution of gene clusters putatively required for synthesis of sphingolipid metabolism inhibitors in phylogenetically diverse species of the filamentous fungus Fusarium.</title>
        <authorList>
            <person name="Kim H.-S."/>
            <person name="Busman M."/>
            <person name="Brown D.W."/>
            <person name="Divon H."/>
            <person name="Uhlig S."/>
            <person name="Proctor R.H."/>
        </authorList>
    </citation>
    <scope>NUCLEOTIDE SEQUENCE [LARGE SCALE GENOMIC DNA]</scope>
    <source>
        <strain evidence="1 2">NRRL 66235</strain>
    </source>
</reference>
<keyword evidence="1" id="KW-0223">Dioxygenase</keyword>
<evidence type="ECO:0000313" key="1">
    <source>
        <dbReference type="EMBL" id="KAF5710543.1"/>
    </source>
</evidence>
<dbReference type="Proteomes" id="UP000544331">
    <property type="component" value="Unassembled WGS sequence"/>
</dbReference>
<protein>
    <submittedName>
        <fullName evidence="1">Cysteine dioxygenase</fullName>
    </submittedName>
</protein>
<dbReference type="InterPro" id="IPR014710">
    <property type="entry name" value="RmlC-like_jellyroll"/>
</dbReference>